<keyword evidence="21" id="KW-1185">Reference proteome</keyword>
<comment type="subcellular location">
    <subcellularLocation>
        <location evidence="2">Membrane</location>
        <topology evidence="2">Multi-pass membrane protein</topology>
    </subcellularLocation>
    <subcellularLocation>
        <location evidence="1">Nucleus</location>
    </subcellularLocation>
</comment>
<feature type="transmembrane region" description="Helical" evidence="17">
    <location>
        <begin position="294"/>
        <end position="310"/>
    </location>
</feature>
<gene>
    <name evidence="20" type="ORF">C4D60_Mb01t13180</name>
</gene>
<dbReference type="Gene3D" id="1.10.10.10">
    <property type="entry name" value="Winged helix-like DNA-binding domain superfamily/Winged helix DNA-binding domain"/>
    <property type="match status" value="1"/>
</dbReference>
<evidence type="ECO:0000256" key="7">
    <source>
        <dbReference type="ARBA" id="ARBA00022989"/>
    </source>
</evidence>
<feature type="domain" description="HSF-type DNA-binding" evidence="19">
    <location>
        <begin position="564"/>
        <end position="588"/>
    </location>
</feature>
<dbReference type="InterPro" id="IPR036390">
    <property type="entry name" value="WH_DNA-bd_sf"/>
</dbReference>
<organism evidence="20 21">
    <name type="scientific">Musa balbisiana</name>
    <name type="common">Banana</name>
    <dbReference type="NCBI Taxonomy" id="52838"/>
    <lineage>
        <taxon>Eukaryota</taxon>
        <taxon>Viridiplantae</taxon>
        <taxon>Streptophyta</taxon>
        <taxon>Embryophyta</taxon>
        <taxon>Tracheophyta</taxon>
        <taxon>Spermatophyta</taxon>
        <taxon>Magnoliopsida</taxon>
        <taxon>Liliopsida</taxon>
        <taxon>Zingiberales</taxon>
        <taxon>Musaceae</taxon>
        <taxon>Musa</taxon>
    </lineage>
</organism>
<keyword evidence="18" id="KW-0732">Signal</keyword>
<dbReference type="InterPro" id="IPR000232">
    <property type="entry name" value="HSF_DNA-bd"/>
</dbReference>
<evidence type="ECO:0000256" key="15">
    <source>
        <dbReference type="RuleBase" id="RU004020"/>
    </source>
</evidence>
<keyword evidence="6 17" id="KW-0812">Transmembrane</keyword>
<evidence type="ECO:0000256" key="18">
    <source>
        <dbReference type="SAM" id="SignalP"/>
    </source>
</evidence>
<evidence type="ECO:0000256" key="14">
    <source>
        <dbReference type="ARBA" id="ARBA00023242"/>
    </source>
</evidence>
<dbReference type="InterPro" id="IPR036388">
    <property type="entry name" value="WH-like_DNA-bd_sf"/>
</dbReference>
<proteinExistence type="inferred from homology"/>
<comment type="caution">
    <text evidence="20">The sequence shown here is derived from an EMBL/GenBank/DDBJ whole genome shotgun (WGS) entry which is preliminary data.</text>
</comment>
<evidence type="ECO:0000256" key="17">
    <source>
        <dbReference type="SAM" id="Phobius"/>
    </source>
</evidence>
<comment type="similarity">
    <text evidence="3">Belongs to the TMEM161 family.</text>
</comment>
<dbReference type="FunFam" id="1.10.10.10:FF:000037">
    <property type="entry name" value="Heat stress transcription factor B-4"/>
    <property type="match status" value="1"/>
</dbReference>
<feature type="transmembrane region" description="Helical" evidence="17">
    <location>
        <begin position="136"/>
        <end position="161"/>
    </location>
</feature>
<dbReference type="GO" id="GO:0005634">
    <property type="term" value="C:nucleus"/>
    <property type="evidence" value="ECO:0007669"/>
    <property type="project" value="UniProtKB-SubCell"/>
</dbReference>
<evidence type="ECO:0000256" key="10">
    <source>
        <dbReference type="ARBA" id="ARBA00023125"/>
    </source>
</evidence>
<evidence type="ECO:0000256" key="1">
    <source>
        <dbReference type="ARBA" id="ARBA00004123"/>
    </source>
</evidence>
<evidence type="ECO:0000256" key="4">
    <source>
        <dbReference type="ARBA" id="ARBA00011233"/>
    </source>
</evidence>
<dbReference type="SUPFAM" id="SSF46785">
    <property type="entry name" value="Winged helix' DNA-binding domain"/>
    <property type="match status" value="1"/>
</dbReference>
<dbReference type="SMART" id="SM00415">
    <property type="entry name" value="HSF"/>
    <property type="match status" value="1"/>
</dbReference>
<dbReference type="Pfam" id="PF10268">
    <property type="entry name" value="Tmemb_161AB"/>
    <property type="match status" value="1"/>
</dbReference>
<keyword evidence="7 17" id="KW-1133">Transmembrane helix</keyword>
<dbReference type="Proteomes" id="UP000317650">
    <property type="component" value="Chromosome 1"/>
</dbReference>
<evidence type="ECO:0000256" key="5">
    <source>
        <dbReference type="ARBA" id="ARBA00022553"/>
    </source>
</evidence>
<keyword evidence="13" id="KW-0325">Glycoprotein</keyword>
<feature type="transmembrane region" description="Helical" evidence="17">
    <location>
        <begin position="173"/>
        <end position="195"/>
    </location>
</feature>
<evidence type="ECO:0000256" key="3">
    <source>
        <dbReference type="ARBA" id="ARBA00009706"/>
    </source>
</evidence>
<feature type="region of interest" description="Disordered" evidence="16">
    <location>
        <begin position="635"/>
        <end position="677"/>
    </location>
</feature>
<evidence type="ECO:0000313" key="20">
    <source>
        <dbReference type="EMBL" id="THU63197.1"/>
    </source>
</evidence>
<dbReference type="Pfam" id="PF00447">
    <property type="entry name" value="HSF_DNA-bind"/>
    <property type="match status" value="1"/>
</dbReference>
<feature type="region of interest" description="Disordered" evidence="16">
    <location>
        <begin position="709"/>
        <end position="814"/>
    </location>
</feature>
<feature type="transmembrane region" description="Helical" evidence="17">
    <location>
        <begin position="350"/>
        <end position="371"/>
    </location>
</feature>
<evidence type="ECO:0000256" key="11">
    <source>
        <dbReference type="ARBA" id="ARBA00023136"/>
    </source>
</evidence>
<evidence type="ECO:0000256" key="6">
    <source>
        <dbReference type="ARBA" id="ARBA00022692"/>
    </source>
</evidence>
<keyword evidence="10" id="KW-0238">DNA-binding</keyword>
<sequence>MLASPFYHLFLLAAASAAAALLSTALCLPSLLLYGLHTYIHPDNPGGDGLRAVLRRPSGPDAPPDPKRRPRSSSASHHRAPGFDDGNAQLLRLRLSDSHLRTRLLFPSFRAAFAASAVALTDLAILRLLLPPDPSPAATTVAAVALLAVVHLLLLLSKLSLERSASKRSEKELSFVAGFLGFLSALLIVFVLSPYLFDFELGGVDAGSTKATVSVLAGVLVGLLFVPASRAARAFWLGTDQLRWDLAVVSCGALNQVLLYVAVLAAAAAPLLWVIPVAVVPAGGEVGSVWFREFRVWALIASAVLQLMVLRPNVQMYLNEAVVSWYQRLHASRVPDMDYGRAKVFLHNHYLCLVVLQFFAPPVMVLLLIGLSQVRSDLFGGLFFMGDLLHFSDLVKEIALFLAWWIMFAWSILTMSILTLYRFDPPLPHLNPSYAATSTHCPRTFEKRNRIEASRSDPSTESSFAVGSYSTYSITIPPLPTETIGKLQDLSPVAFRTVKTRERPAKMTLAAEPAEGQQRSLPTPFLTKTYQLVDDPAVDDVISWNEDGSTFVVWRPAEFASDLLPKYFKHNNFSSFVRQLNTYGFRKIVPDRWEFANDCFRRGEKHLLQDIHRRKNSTAASPLAPATIPVTAHVRRARSSTYSGDEQVLSSNSSSGPPPPHTAATRPRGEAELGEENAWLRKENERLSREVAQMKKLCREIATLISRHASGRQERGEGVEGQEAAAPLLELMPPGPAAEEVEEEEEATKREVPPSPPGASPKLFGVSIGVKRPRLEDGDGPPVSQEVKTESVESVWPNPKDVSPERGSRQPWVIHCPRPSRKACITPDRPIDDTRFRVRTRGRSASSWVLTSWI</sequence>
<comment type="subunit">
    <text evidence="4">Homotrimer.</text>
</comment>
<evidence type="ECO:0000256" key="9">
    <source>
        <dbReference type="ARBA" id="ARBA00023016"/>
    </source>
</evidence>
<evidence type="ECO:0000256" key="8">
    <source>
        <dbReference type="ARBA" id="ARBA00023015"/>
    </source>
</evidence>
<dbReference type="PANTHER" id="PTHR13624:SF6">
    <property type="entry name" value="EMEI"/>
    <property type="match status" value="1"/>
</dbReference>
<feature type="transmembrane region" description="Helical" evidence="17">
    <location>
        <begin position="111"/>
        <end position="130"/>
    </location>
</feature>
<feature type="transmembrane region" description="Helical" evidence="17">
    <location>
        <begin position="6"/>
        <end position="34"/>
    </location>
</feature>
<dbReference type="PRINTS" id="PR00056">
    <property type="entry name" value="HSFDOMAIN"/>
</dbReference>
<dbReference type="PROSITE" id="PS00434">
    <property type="entry name" value="HSF_DOMAIN"/>
    <property type="match status" value="1"/>
</dbReference>
<dbReference type="PANTHER" id="PTHR13624">
    <property type="entry name" value="RE42071P"/>
    <property type="match status" value="1"/>
</dbReference>
<dbReference type="EMBL" id="PYDT01000004">
    <property type="protein sequence ID" value="THU63197.1"/>
    <property type="molecule type" value="Genomic_DNA"/>
</dbReference>
<feature type="signal peptide" evidence="18">
    <location>
        <begin position="1"/>
        <end position="19"/>
    </location>
</feature>
<evidence type="ECO:0000259" key="19">
    <source>
        <dbReference type="PROSITE" id="PS00434"/>
    </source>
</evidence>
<evidence type="ECO:0000313" key="21">
    <source>
        <dbReference type="Proteomes" id="UP000317650"/>
    </source>
</evidence>
<dbReference type="GO" id="GO:0016020">
    <property type="term" value="C:membrane"/>
    <property type="evidence" value="ECO:0007669"/>
    <property type="project" value="UniProtKB-SubCell"/>
</dbReference>
<feature type="transmembrane region" description="Helical" evidence="17">
    <location>
        <begin position="215"/>
        <end position="236"/>
    </location>
</feature>
<keyword evidence="12" id="KW-0804">Transcription</keyword>
<feature type="chain" id="PRO_5020897540" description="HSF-type DNA-binding domain-containing protein" evidence="18">
    <location>
        <begin position="20"/>
        <end position="854"/>
    </location>
</feature>
<feature type="transmembrane region" description="Helical" evidence="17">
    <location>
        <begin position="257"/>
        <end position="282"/>
    </location>
</feature>
<feature type="compositionally biased region" description="Basic residues" evidence="16">
    <location>
        <begin position="68"/>
        <end position="80"/>
    </location>
</feature>
<evidence type="ECO:0000256" key="16">
    <source>
        <dbReference type="SAM" id="MobiDB-lite"/>
    </source>
</evidence>
<keyword evidence="14" id="KW-0539">Nucleus</keyword>
<protein>
    <recommendedName>
        <fullName evidence="19">HSF-type DNA-binding domain-containing protein</fullName>
    </recommendedName>
</protein>
<keyword evidence="11 17" id="KW-0472">Membrane</keyword>
<evidence type="ECO:0000256" key="13">
    <source>
        <dbReference type="ARBA" id="ARBA00023180"/>
    </source>
</evidence>
<evidence type="ECO:0000256" key="2">
    <source>
        <dbReference type="ARBA" id="ARBA00004141"/>
    </source>
</evidence>
<name>A0A4S8JLV9_MUSBA</name>
<keyword evidence="8" id="KW-0805">Transcription regulation</keyword>
<dbReference type="GO" id="GO:0043565">
    <property type="term" value="F:sequence-specific DNA binding"/>
    <property type="evidence" value="ECO:0007669"/>
    <property type="project" value="InterPro"/>
</dbReference>
<comment type="similarity">
    <text evidence="15">Belongs to the HSF family.</text>
</comment>
<dbReference type="AlphaFoldDB" id="A0A4S8JLV9"/>
<feature type="region of interest" description="Disordered" evidence="16">
    <location>
        <begin position="50"/>
        <end position="85"/>
    </location>
</feature>
<keyword evidence="5" id="KW-0597">Phosphoprotein</keyword>
<dbReference type="GO" id="GO:0003700">
    <property type="term" value="F:DNA-binding transcription factor activity"/>
    <property type="evidence" value="ECO:0007669"/>
    <property type="project" value="InterPro"/>
</dbReference>
<keyword evidence="9" id="KW-0346">Stress response</keyword>
<accession>A0A4S8JLV9</accession>
<feature type="transmembrane region" description="Helical" evidence="17">
    <location>
        <begin position="398"/>
        <end position="421"/>
    </location>
</feature>
<reference evidence="20 21" key="1">
    <citation type="journal article" date="2019" name="Nat. Plants">
        <title>Genome sequencing of Musa balbisiana reveals subgenome evolution and function divergence in polyploid bananas.</title>
        <authorList>
            <person name="Yao X."/>
        </authorList>
    </citation>
    <scope>NUCLEOTIDE SEQUENCE [LARGE SCALE GENOMIC DNA]</scope>
    <source>
        <strain evidence="21">cv. DH-PKW</strain>
        <tissue evidence="20">Leaves</tissue>
    </source>
</reference>
<evidence type="ECO:0000256" key="12">
    <source>
        <dbReference type="ARBA" id="ARBA00023163"/>
    </source>
</evidence>
<dbReference type="InterPro" id="IPR019395">
    <property type="entry name" value="Transmembrane_161A/B"/>
</dbReference>